<evidence type="ECO:0000313" key="2">
    <source>
        <dbReference type="Proteomes" id="UP001273531"/>
    </source>
</evidence>
<organism evidence="1 2">
    <name type="scientific">Sphingomonas agrestis</name>
    <dbReference type="NCBI Taxonomy" id="3080540"/>
    <lineage>
        <taxon>Bacteria</taxon>
        <taxon>Pseudomonadati</taxon>
        <taxon>Pseudomonadota</taxon>
        <taxon>Alphaproteobacteria</taxon>
        <taxon>Sphingomonadales</taxon>
        <taxon>Sphingomonadaceae</taxon>
        <taxon>Sphingomonas</taxon>
    </lineage>
</organism>
<name>A0ABU3YCU8_9SPHN</name>
<accession>A0ABU3YCU8</accession>
<dbReference type="RefSeq" id="WP_317228365.1">
    <property type="nucleotide sequence ID" value="NZ_JAWJEJ010000002.1"/>
</dbReference>
<protein>
    <recommendedName>
        <fullName evidence="3">Apea-like HEPN domain-containing protein</fullName>
    </recommendedName>
</protein>
<dbReference type="EMBL" id="JAWJEJ010000002">
    <property type="protein sequence ID" value="MDV3459211.1"/>
    <property type="molecule type" value="Genomic_DNA"/>
</dbReference>
<evidence type="ECO:0000313" key="1">
    <source>
        <dbReference type="EMBL" id="MDV3459211.1"/>
    </source>
</evidence>
<gene>
    <name evidence="1" type="ORF">RZN05_19600</name>
</gene>
<keyword evidence="2" id="KW-1185">Reference proteome</keyword>
<reference evidence="1 2" key="1">
    <citation type="submission" date="2023-10" db="EMBL/GenBank/DDBJ databases">
        <title>Sphingomonas sp. HF-S4 16S ribosomal RNA gene Genome sequencing and assembly.</title>
        <authorList>
            <person name="Lee H."/>
        </authorList>
    </citation>
    <scope>NUCLEOTIDE SEQUENCE [LARGE SCALE GENOMIC DNA]</scope>
    <source>
        <strain evidence="1 2">HF-S4</strain>
    </source>
</reference>
<comment type="caution">
    <text evidence="1">The sequence shown here is derived from an EMBL/GenBank/DDBJ whole genome shotgun (WGS) entry which is preliminary data.</text>
</comment>
<evidence type="ECO:0008006" key="3">
    <source>
        <dbReference type="Google" id="ProtNLM"/>
    </source>
</evidence>
<sequence>MSAGLIWYDVKARGVAESNLFLRAFWAALRQRVGSHAWAFMPSKDGHRQTVTFGRASFPQLGVVGFGISYARRGVIDQLWVRPEAGTENLLPEIAASIRDAKGASQLQPAWINAEIAVFPPVNMARYASDHLSLKGLARGAICLRLYVSGYDTPDREDEFLAIAEPILNALSVFTNCSFRYGPLPVREEVVELVNDRWAQVDWIDGSPIVDGRLAITPEQLRYLEGLAVAPGDDHVIRAARLFHQALHLDYGRDPTLTDAVRTLYVSALEAASAQETNPLKCEGCGQPIYAIRKRVREVARRHLGEAAEGIIDRAYKARSGYLHTGSVFGKRPFGLGIRPLLDPDASSGCYLPHGLDNTVTVREFTSFILREVARKQGLETTPP</sequence>
<proteinExistence type="predicted"/>
<dbReference type="Proteomes" id="UP001273531">
    <property type="component" value="Unassembled WGS sequence"/>
</dbReference>